<evidence type="ECO:0000313" key="7">
    <source>
        <dbReference type="EMBL" id="MBT1710269.1"/>
    </source>
</evidence>
<dbReference type="RefSeq" id="WP_254085846.1">
    <property type="nucleotide sequence ID" value="NZ_JAHESE010000021.1"/>
</dbReference>
<dbReference type="InterPro" id="IPR000064">
    <property type="entry name" value="NLP_P60_dom"/>
</dbReference>
<keyword evidence="3" id="KW-0732">Signal</keyword>
<dbReference type="GO" id="GO:0008234">
    <property type="term" value="F:cysteine-type peptidase activity"/>
    <property type="evidence" value="ECO:0007669"/>
    <property type="project" value="UniProtKB-KW"/>
</dbReference>
<keyword evidence="8" id="KW-1185">Reference proteome</keyword>
<dbReference type="PANTHER" id="PTHR47360">
    <property type="entry name" value="MUREIN DD-ENDOPEPTIDASE MEPS/MUREIN LD-CARBOXYPEPTIDASE"/>
    <property type="match status" value="1"/>
</dbReference>
<protein>
    <submittedName>
        <fullName evidence="7">DUF1460 domain-containing protein</fullName>
    </submittedName>
</protein>
<dbReference type="Gene3D" id="3.90.1720.10">
    <property type="entry name" value="endopeptidase domain like (from Nostoc punctiforme)"/>
    <property type="match status" value="1"/>
</dbReference>
<comment type="similarity">
    <text evidence="1">Belongs to the peptidase C40 family.</text>
</comment>
<comment type="caution">
    <text evidence="7">The sequence shown here is derived from an EMBL/GenBank/DDBJ whole genome shotgun (WGS) entry which is preliminary data.</text>
</comment>
<keyword evidence="4" id="KW-0378">Hydrolase</keyword>
<evidence type="ECO:0000256" key="1">
    <source>
        <dbReference type="ARBA" id="ARBA00007074"/>
    </source>
</evidence>
<dbReference type="InterPro" id="IPR052062">
    <property type="entry name" value="Murein_DD/LD_carboxypeptidase"/>
</dbReference>
<accession>A0AAP2E2D2</accession>
<dbReference type="AlphaFoldDB" id="A0AAP2E2D2"/>
<evidence type="ECO:0000256" key="3">
    <source>
        <dbReference type="ARBA" id="ARBA00022729"/>
    </source>
</evidence>
<evidence type="ECO:0000256" key="2">
    <source>
        <dbReference type="ARBA" id="ARBA00022670"/>
    </source>
</evidence>
<keyword evidence="2" id="KW-0645">Protease</keyword>
<dbReference type="EMBL" id="JAHESE010000021">
    <property type="protein sequence ID" value="MBT1710269.1"/>
    <property type="molecule type" value="Genomic_DNA"/>
</dbReference>
<evidence type="ECO:0000313" key="8">
    <source>
        <dbReference type="Proteomes" id="UP001319080"/>
    </source>
</evidence>
<name>A0AAP2E2D2_9BACT</name>
<dbReference type="PANTHER" id="PTHR47360:SF1">
    <property type="entry name" value="ENDOPEPTIDASE NLPC-RELATED"/>
    <property type="match status" value="1"/>
</dbReference>
<evidence type="ECO:0000259" key="6">
    <source>
        <dbReference type="PROSITE" id="PS51935"/>
    </source>
</evidence>
<sequence length="169" mass="18961">MKQFFELKINQKQLLPVVLTATLFLLFSCSAHKQARVRDDRTDQVIGAARSFIGTPYKYGGTSRAGMDCSGLLINSFRVIDVSLPRSSEGQSKIGEEVDMKDLQPGDLVFFATGNRKRKVTHVGLVTERKGKDNIKFIHASSTLGVVETNLFAEYYQKRFRGGRRVINN</sequence>
<organism evidence="7 8">
    <name type="scientific">Dawidia cretensis</name>
    <dbReference type="NCBI Taxonomy" id="2782350"/>
    <lineage>
        <taxon>Bacteria</taxon>
        <taxon>Pseudomonadati</taxon>
        <taxon>Bacteroidota</taxon>
        <taxon>Cytophagia</taxon>
        <taxon>Cytophagales</taxon>
        <taxon>Chryseotaleaceae</taxon>
        <taxon>Dawidia</taxon>
    </lineage>
</organism>
<dbReference type="InterPro" id="IPR038765">
    <property type="entry name" value="Papain-like_cys_pep_sf"/>
</dbReference>
<dbReference type="GO" id="GO:0006508">
    <property type="term" value="P:proteolysis"/>
    <property type="evidence" value="ECO:0007669"/>
    <property type="project" value="UniProtKB-KW"/>
</dbReference>
<dbReference type="SUPFAM" id="SSF54001">
    <property type="entry name" value="Cysteine proteinases"/>
    <property type="match status" value="1"/>
</dbReference>
<reference evidence="7 8" key="1">
    <citation type="submission" date="2021-05" db="EMBL/GenBank/DDBJ databases">
        <title>A Polyphasic approach of four new species of the genus Ohtaekwangia: Ohtaekwangia histidinii sp. nov., Ohtaekwangia cretensis sp. nov., Ohtaekwangia indiensis sp. nov., Ohtaekwangia reichenbachii sp. nov. from diverse environment.</title>
        <authorList>
            <person name="Octaviana S."/>
        </authorList>
    </citation>
    <scope>NUCLEOTIDE SEQUENCE [LARGE SCALE GENOMIC DNA]</scope>
    <source>
        <strain evidence="7 8">PWU5</strain>
    </source>
</reference>
<evidence type="ECO:0000256" key="5">
    <source>
        <dbReference type="ARBA" id="ARBA00022807"/>
    </source>
</evidence>
<keyword evidence="5" id="KW-0788">Thiol protease</keyword>
<evidence type="ECO:0000256" key="4">
    <source>
        <dbReference type="ARBA" id="ARBA00022801"/>
    </source>
</evidence>
<dbReference type="PROSITE" id="PS51257">
    <property type="entry name" value="PROKAR_LIPOPROTEIN"/>
    <property type="match status" value="1"/>
</dbReference>
<gene>
    <name evidence="7" type="ORF">KK062_18625</name>
</gene>
<proteinExistence type="inferred from homology"/>
<dbReference type="Proteomes" id="UP001319080">
    <property type="component" value="Unassembled WGS sequence"/>
</dbReference>
<dbReference type="Pfam" id="PF00877">
    <property type="entry name" value="NLPC_P60"/>
    <property type="match status" value="1"/>
</dbReference>
<dbReference type="PROSITE" id="PS51935">
    <property type="entry name" value="NLPC_P60"/>
    <property type="match status" value="1"/>
</dbReference>
<feature type="domain" description="NlpC/P60" evidence="6">
    <location>
        <begin position="39"/>
        <end position="167"/>
    </location>
</feature>